<evidence type="ECO:0000313" key="2">
    <source>
        <dbReference type="Proteomes" id="UP001499947"/>
    </source>
</evidence>
<dbReference type="Proteomes" id="UP001499947">
    <property type="component" value="Unassembled WGS sequence"/>
</dbReference>
<reference evidence="2" key="1">
    <citation type="journal article" date="2019" name="Int. J. Syst. Evol. Microbiol.">
        <title>The Global Catalogue of Microorganisms (GCM) 10K type strain sequencing project: providing services to taxonomists for standard genome sequencing and annotation.</title>
        <authorList>
            <consortium name="The Broad Institute Genomics Platform"/>
            <consortium name="The Broad Institute Genome Sequencing Center for Infectious Disease"/>
            <person name="Wu L."/>
            <person name="Ma J."/>
        </authorList>
    </citation>
    <scope>NUCLEOTIDE SEQUENCE [LARGE SCALE GENOMIC DNA]</scope>
    <source>
        <strain evidence="2">JCM 13244</strain>
    </source>
</reference>
<accession>A0ABP4V5P5</accession>
<organism evidence="1 2">
    <name type="scientific">Streptomyces yatensis</name>
    <dbReference type="NCBI Taxonomy" id="155177"/>
    <lineage>
        <taxon>Bacteria</taxon>
        <taxon>Bacillati</taxon>
        <taxon>Actinomycetota</taxon>
        <taxon>Actinomycetes</taxon>
        <taxon>Kitasatosporales</taxon>
        <taxon>Streptomycetaceae</taxon>
        <taxon>Streptomyces</taxon>
        <taxon>Streptomyces violaceusniger group</taxon>
    </lineage>
</organism>
<comment type="caution">
    <text evidence="1">The sequence shown here is derived from an EMBL/GenBank/DDBJ whole genome shotgun (WGS) entry which is preliminary data.</text>
</comment>
<gene>
    <name evidence="1" type="ORF">GCM10009680_65970</name>
</gene>
<keyword evidence="2" id="KW-1185">Reference proteome</keyword>
<dbReference type="EMBL" id="BAAALR010000076">
    <property type="protein sequence ID" value="GAA1715452.1"/>
    <property type="molecule type" value="Genomic_DNA"/>
</dbReference>
<proteinExistence type="predicted"/>
<evidence type="ECO:0000313" key="1">
    <source>
        <dbReference type="EMBL" id="GAA1715452.1"/>
    </source>
</evidence>
<sequence length="515" mass="55649">MTRVSAIPENLSRYSDVCTQGAEQLQTWVRKVLTPALLAYENGGGPCFSGAIDANVARHVAAAYYTDRDVKTVGLAFLRAGGFLVRGRNQPIFSNNKAIDKAFKQLQKEAAHQGQINAGAALAHSPMNTKERQRELAKHANDPFFCAGFFNALEPRELEEFLAQSTDTQPFVSAYASGMLSEATTAHVVEALSRLAGRDNSPEHYHITAERQIALLNALASNPTASVNFANSLTAGQIRHLIHGEASLNPPLRSTLLGVLTTAMENIGGQPQAHALMGKVSQALFAPDAPALHKTDLNQLLPGLTLFYSAGVRHSITPPEKLEANDLRQWAIGLGGLAGQELRPFMAAIEKVDLNAKNSLIKLVVDKIFIQVLFKVVGPASPEGLVATIAYKAAMMAAKRLVSKHNPLDLVLNKLLPTGRYENTSLINDRIAVGGLTLSVSTLISRGLVHHQDGSKVEFTGDPEIDSQTLTTVLENPLQYYASKPNSKEKILPTIEDLMDKFTLSETSGAKTPPR</sequence>
<dbReference type="RefSeq" id="WP_211124089.1">
    <property type="nucleotide sequence ID" value="NZ_BAAALR010000076.1"/>
</dbReference>
<name>A0ABP4V5P5_9ACTN</name>
<protein>
    <submittedName>
        <fullName evidence="1">Uncharacterized protein</fullName>
    </submittedName>
</protein>